<accession>A0A7W7J1L5</accession>
<feature type="region of interest" description="Disordered" evidence="1">
    <location>
        <begin position="104"/>
        <end position="136"/>
    </location>
</feature>
<evidence type="ECO:0000313" key="3">
    <source>
        <dbReference type="Proteomes" id="UP000561681"/>
    </source>
</evidence>
<keyword evidence="3" id="KW-1185">Reference proteome</keyword>
<evidence type="ECO:0000313" key="2">
    <source>
        <dbReference type="EMBL" id="MBB4804564.1"/>
    </source>
</evidence>
<dbReference type="Pfam" id="PF14058">
    <property type="entry name" value="PcfK"/>
    <property type="match status" value="1"/>
</dbReference>
<evidence type="ECO:0000256" key="1">
    <source>
        <dbReference type="SAM" id="MobiDB-lite"/>
    </source>
</evidence>
<reference evidence="2 3" key="1">
    <citation type="submission" date="2020-08" db="EMBL/GenBank/DDBJ databases">
        <title>Functional genomics of gut bacteria from endangered species of beetles.</title>
        <authorList>
            <person name="Carlos-Shanley C."/>
        </authorList>
    </citation>
    <scope>NUCLEOTIDE SEQUENCE [LARGE SCALE GENOMIC DNA]</scope>
    <source>
        <strain evidence="2 3">S00142</strain>
    </source>
</reference>
<dbReference type="Proteomes" id="UP000561681">
    <property type="component" value="Unassembled WGS sequence"/>
</dbReference>
<protein>
    <recommendedName>
        <fullName evidence="4">PcfK-like protein</fullName>
    </recommendedName>
</protein>
<organism evidence="2 3">
    <name type="scientific">Flavobacterium nitrogenifigens</name>
    <dbReference type="NCBI Taxonomy" id="1617283"/>
    <lineage>
        <taxon>Bacteria</taxon>
        <taxon>Pseudomonadati</taxon>
        <taxon>Bacteroidota</taxon>
        <taxon>Flavobacteriia</taxon>
        <taxon>Flavobacteriales</taxon>
        <taxon>Flavobacteriaceae</taxon>
        <taxon>Flavobacterium</taxon>
    </lineage>
</organism>
<dbReference type="AlphaFoldDB" id="A0A7W7J1L5"/>
<dbReference type="EMBL" id="JACHLD010000011">
    <property type="protein sequence ID" value="MBB4804564.1"/>
    <property type="molecule type" value="Genomic_DNA"/>
</dbReference>
<evidence type="ECO:0008006" key="4">
    <source>
        <dbReference type="Google" id="ProtNLM"/>
    </source>
</evidence>
<comment type="caution">
    <text evidence="2">The sequence shown here is derived from an EMBL/GenBank/DDBJ whole genome shotgun (WGS) entry which is preliminary data.</text>
</comment>
<name>A0A7W7J1L5_9FLAO</name>
<sequence length="174" mass="18703">MKGADKFNTAIENYLNEAAKVDAVFAQHYGKAAKSLESCFNYIFGEVKKTGCCGFDNQEIFDMAVKYYTDDTIGVPAPIKCRVEVIKPAANDLFSCPAEVPQPADADNDAEVSENRTTDQSTAESQNNLDVQNTADAHVDSGASVNKVAAEAAFSKKVAAAKKSKSDTLTLFDL</sequence>
<gene>
    <name evidence="2" type="ORF">HNP37_004661</name>
</gene>
<dbReference type="InterPro" id="IPR025624">
    <property type="entry name" value="PcfK"/>
</dbReference>
<feature type="compositionally biased region" description="Polar residues" evidence="1">
    <location>
        <begin position="118"/>
        <end position="135"/>
    </location>
</feature>
<dbReference type="RefSeq" id="WP_184167905.1">
    <property type="nucleotide sequence ID" value="NZ_JACHLD010000011.1"/>
</dbReference>
<proteinExistence type="predicted"/>